<dbReference type="InterPro" id="IPR051167">
    <property type="entry name" value="Prolyl_oligopep/macrocyclase"/>
</dbReference>
<keyword evidence="4" id="KW-0378">Hydrolase</keyword>
<gene>
    <name evidence="8" type="ORF">U6A24_18180</name>
</gene>
<dbReference type="PRINTS" id="PR00862">
    <property type="entry name" value="PROLIGOPTASE"/>
</dbReference>
<comment type="catalytic activity">
    <reaction evidence="1">
        <text>Hydrolysis of Pro-|-Xaa &gt;&gt; Ala-|-Xaa in oligopeptides.</text>
        <dbReference type="EC" id="3.4.21.26"/>
    </reaction>
</comment>
<accession>A0ABU5ZZR9</accession>
<evidence type="ECO:0000256" key="4">
    <source>
        <dbReference type="ARBA" id="ARBA00022801"/>
    </source>
</evidence>
<evidence type="ECO:0000313" key="8">
    <source>
        <dbReference type="EMBL" id="MEB3347409.1"/>
    </source>
</evidence>
<dbReference type="SUPFAM" id="SSF53474">
    <property type="entry name" value="alpha/beta-Hydrolases"/>
    <property type="match status" value="1"/>
</dbReference>
<evidence type="ECO:0000256" key="3">
    <source>
        <dbReference type="ARBA" id="ARBA00022670"/>
    </source>
</evidence>
<dbReference type="Pfam" id="PF00326">
    <property type="entry name" value="Peptidase_S9"/>
    <property type="match status" value="1"/>
</dbReference>
<name>A0ABU5ZZR9_9FLAO</name>
<dbReference type="PANTHER" id="PTHR42881">
    <property type="entry name" value="PROLYL ENDOPEPTIDASE"/>
    <property type="match status" value="1"/>
</dbReference>
<evidence type="ECO:0000256" key="1">
    <source>
        <dbReference type="ARBA" id="ARBA00001070"/>
    </source>
</evidence>
<reference evidence="8 9" key="1">
    <citation type="journal article" date="2013" name="Int. J. Syst. Evol. Microbiol.">
        <title>Aquimarina gracilis sp. nov., isolated from the gut microflora of a mussel, Mytilus coruscus, and emended description of Aquimarina spongiae.</title>
        <authorList>
            <person name="Park S.C."/>
            <person name="Choe H.N."/>
            <person name="Baik K.S."/>
            <person name="Seong C.N."/>
        </authorList>
    </citation>
    <scope>NUCLEOTIDE SEQUENCE [LARGE SCALE GENOMIC DNA]</scope>
    <source>
        <strain evidence="8 9">PSC32</strain>
    </source>
</reference>
<evidence type="ECO:0000259" key="6">
    <source>
        <dbReference type="Pfam" id="PF00326"/>
    </source>
</evidence>
<organism evidence="8 9">
    <name type="scientific">Aquimarina gracilis</name>
    <dbReference type="NCBI Taxonomy" id="874422"/>
    <lineage>
        <taxon>Bacteria</taxon>
        <taxon>Pseudomonadati</taxon>
        <taxon>Bacteroidota</taxon>
        <taxon>Flavobacteriia</taxon>
        <taxon>Flavobacteriales</taxon>
        <taxon>Flavobacteriaceae</taxon>
        <taxon>Aquimarina</taxon>
    </lineage>
</organism>
<sequence length="718" mass="82188">MSKYIILIVSIMMIVSCKNSTPHISQKSTTEKYFGKSIIDSYRNLENLEDTIVLNYIKDYNKYSTDQLSKIPNKERLLRLQNDFEKTKSASYKDILYLKDYIFYLKRSVDENEYKLYYKNPYENIKEVILFDPTNFELSKEQDFKITYFKPSWDCTKVLISLTKQGSEFSKMIVLDIKSNTVLPGFITHSSPTFVGGVKWLPDNSGFVYNRFSDTLSNKGTYLNNKSVLYKLGEKTNKFKDLLSIDNNPELNINQNEFPEIQIEENGKYAIGTIRAAGTYHETYFLNIKDITTNNWNPLFKRSDKIRDFLQIGDSLIYRTSKNSPNFKICKTSFLNPDFEDPKVLVEEKKDRVIQEYLIVNNQLFFTTIKNGVEAKMYSKKDDNSEVEIKLPFPSGKVYLSKTNNPNLLSVIIQGWTAPKVRYIYNTITGKFELDKNYPASMKANFSDLIVEEVLVKSSDGEEIPLSLVYKKGLKKDSSTPVLMRAYGSYGISMTPNFYYGFLLWAQEGGIYAVAHVRGGGEKGDSWHKAGYKNTKSNSWKDLISCSEYLIDNKYTSPEKLALWSGSAGGIVLGRAITERPDLFSSAVIDRGLLNPLRMESGINGSNNIKEFGSIQDSLDFKGLLAMDSYHHIKDNVEYPSVLITAGMNDTRLSPWHSIKFATKLKEANISNRPILLKAEFESGHGMTFSKKDEEFNMVAEVLSYAFWQTGHPDYQPK</sequence>
<dbReference type="PROSITE" id="PS51257">
    <property type="entry name" value="PROKAR_LIPOPROTEIN"/>
    <property type="match status" value="1"/>
</dbReference>
<dbReference type="InterPro" id="IPR001375">
    <property type="entry name" value="Peptidase_S9_cat"/>
</dbReference>
<dbReference type="PANTHER" id="PTHR42881:SF2">
    <property type="entry name" value="PROLYL ENDOPEPTIDASE"/>
    <property type="match status" value="1"/>
</dbReference>
<dbReference type="RefSeq" id="WP_324181435.1">
    <property type="nucleotide sequence ID" value="NZ_BAABAW010000014.1"/>
</dbReference>
<comment type="caution">
    <text evidence="8">The sequence shown here is derived from an EMBL/GenBank/DDBJ whole genome shotgun (WGS) entry which is preliminary data.</text>
</comment>
<dbReference type="SUPFAM" id="SSF50993">
    <property type="entry name" value="Peptidase/esterase 'gauge' domain"/>
    <property type="match status" value="1"/>
</dbReference>
<protein>
    <recommendedName>
        <fullName evidence="2">prolyl oligopeptidase</fullName>
        <ecNumber evidence="2">3.4.21.26</ecNumber>
    </recommendedName>
</protein>
<dbReference type="InterPro" id="IPR023302">
    <property type="entry name" value="Pept_S9A_N"/>
</dbReference>
<dbReference type="Gene3D" id="3.40.50.1820">
    <property type="entry name" value="alpha/beta hydrolase"/>
    <property type="match status" value="1"/>
</dbReference>
<keyword evidence="5" id="KW-0720">Serine protease</keyword>
<dbReference type="Proteomes" id="UP001327027">
    <property type="component" value="Unassembled WGS sequence"/>
</dbReference>
<dbReference type="InterPro" id="IPR029058">
    <property type="entry name" value="AB_hydrolase_fold"/>
</dbReference>
<dbReference type="Pfam" id="PF02897">
    <property type="entry name" value="Peptidase_S9_N"/>
    <property type="match status" value="1"/>
</dbReference>
<evidence type="ECO:0000256" key="2">
    <source>
        <dbReference type="ARBA" id="ARBA00011897"/>
    </source>
</evidence>
<keyword evidence="9" id="KW-1185">Reference proteome</keyword>
<dbReference type="EMBL" id="JAYKLX010000009">
    <property type="protein sequence ID" value="MEB3347409.1"/>
    <property type="molecule type" value="Genomic_DNA"/>
</dbReference>
<keyword evidence="3" id="KW-0645">Protease</keyword>
<evidence type="ECO:0000313" key="9">
    <source>
        <dbReference type="Proteomes" id="UP001327027"/>
    </source>
</evidence>
<proteinExistence type="predicted"/>
<evidence type="ECO:0000259" key="7">
    <source>
        <dbReference type="Pfam" id="PF02897"/>
    </source>
</evidence>
<dbReference type="Gene3D" id="2.130.10.120">
    <property type="entry name" value="Prolyl oligopeptidase, N-terminal domain"/>
    <property type="match status" value="1"/>
</dbReference>
<dbReference type="EC" id="3.4.21.26" evidence="2"/>
<feature type="domain" description="Peptidase S9A N-terminal" evidence="7">
    <location>
        <begin position="24"/>
        <end position="434"/>
    </location>
</feature>
<dbReference type="InterPro" id="IPR002470">
    <property type="entry name" value="Peptidase_S9A"/>
</dbReference>
<feature type="domain" description="Peptidase S9 prolyl oligopeptidase catalytic" evidence="6">
    <location>
        <begin position="498"/>
        <end position="706"/>
    </location>
</feature>
<evidence type="ECO:0000256" key="5">
    <source>
        <dbReference type="ARBA" id="ARBA00022825"/>
    </source>
</evidence>